<dbReference type="RefSeq" id="WP_317700682.1">
    <property type="nucleotide sequence ID" value="NZ_CP136921.1"/>
</dbReference>
<proteinExistence type="predicted"/>
<evidence type="ECO:0000313" key="1">
    <source>
        <dbReference type="EMBL" id="WOO31207.1"/>
    </source>
</evidence>
<accession>A0ABZ0J232</accession>
<organism evidence="1 2">
    <name type="scientific">Diaphorobacter limosus</name>
    <dbReference type="NCBI Taxonomy" id="3036128"/>
    <lineage>
        <taxon>Bacteria</taxon>
        <taxon>Pseudomonadati</taxon>
        <taxon>Pseudomonadota</taxon>
        <taxon>Betaproteobacteria</taxon>
        <taxon>Burkholderiales</taxon>
        <taxon>Comamonadaceae</taxon>
        <taxon>Diaphorobacter</taxon>
    </lineage>
</organism>
<dbReference type="EMBL" id="CP136921">
    <property type="protein sequence ID" value="WOO31207.1"/>
    <property type="molecule type" value="Genomic_DNA"/>
</dbReference>
<protein>
    <submittedName>
        <fullName evidence="1">Uncharacterized protein</fullName>
    </submittedName>
</protein>
<dbReference type="Proteomes" id="UP001303211">
    <property type="component" value="Chromosome"/>
</dbReference>
<sequence length="136" mass="15465">MTVAKFTEVLDGFEFGAFGAMPTNQAFISLERGTVHFVSSELEEDAPEDLDSGDYLALPDKAVLGLGRELVMEFAREQLPDDVDTVWGFFSKRGAYRRFKDFLERRGRIQAWYDYESAATEARLRAWCAEHGIELV</sequence>
<gene>
    <name evidence="1" type="ORF">P4826_12400</name>
</gene>
<name>A0ABZ0J232_9BURK</name>
<keyword evidence="2" id="KW-1185">Reference proteome</keyword>
<reference evidence="1 2" key="1">
    <citation type="submission" date="2023-03" db="EMBL/GenBank/DDBJ databases">
        <title>Diaphorobacter basophil sp. nov., isolated from a sewage-treatment plant.</title>
        <authorList>
            <person name="Yang K."/>
        </authorList>
    </citation>
    <scope>NUCLEOTIDE SEQUENCE [LARGE SCALE GENOMIC DNA]</scope>
    <source>
        <strain evidence="1 2">Y-1</strain>
    </source>
</reference>
<evidence type="ECO:0000313" key="2">
    <source>
        <dbReference type="Proteomes" id="UP001303211"/>
    </source>
</evidence>